<dbReference type="Pfam" id="PF04398">
    <property type="entry name" value="DUF538"/>
    <property type="match status" value="1"/>
</dbReference>
<dbReference type="AlphaFoldDB" id="A0A834X4U2"/>
<dbReference type="InterPro" id="IPR036758">
    <property type="entry name" value="At5g01610-like"/>
</dbReference>
<dbReference type="Gene3D" id="2.30.240.10">
    <property type="entry name" value="At5g01610-like"/>
    <property type="match status" value="1"/>
</dbReference>
<dbReference type="OrthoDB" id="990242at2759"/>
<reference evidence="1" key="1">
    <citation type="submission" date="2020-09" db="EMBL/GenBank/DDBJ databases">
        <title>Genome-Enabled Discovery of Anthraquinone Biosynthesis in Senna tora.</title>
        <authorList>
            <person name="Kang S.-H."/>
            <person name="Pandey R.P."/>
            <person name="Lee C.-M."/>
            <person name="Sim J.-S."/>
            <person name="Jeong J.-T."/>
            <person name="Choi B.-S."/>
            <person name="Jung M."/>
            <person name="Ginzburg D."/>
            <person name="Zhao K."/>
            <person name="Won S.Y."/>
            <person name="Oh T.-J."/>
            <person name="Yu Y."/>
            <person name="Kim N.-H."/>
            <person name="Lee O.R."/>
            <person name="Lee T.-H."/>
            <person name="Bashyal P."/>
            <person name="Kim T.-S."/>
            <person name="Lee W.-H."/>
            <person name="Kawkins C."/>
            <person name="Kim C.-K."/>
            <person name="Kim J.S."/>
            <person name="Ahn B.O."/>
            <person name="Rhee S.Y."/>
            <person name="Sohng J.K."/>
        </authorList>
    </citation>
    <scope>NUCLEOTIDE SEQUENCE</scope>
    <source>
        <tissue evidence="1">Leaf</tissue>
    </source>
</reference>
<keyword evidence="2" id="KW-1185">Reference proteome</keyword>
<evidence type="ECO:0000313" key="2">
    <source>
        <dbReference type="Proteomes" id="UP000634136"/>
    </source>
</evidence>
<dbReference type="PANTHER" id="PTHR31676:SF73">
    <property type="entry name" value="SIMILARITY TO UNKNOWN PROTEIN"/>
    <property type="match status" value="1"/>
</dbReference>
<comment type="caution">
    <text evidence="1">The sequence shown here is derived from an EMBL/GenBank/DDBJ whole genome shotgun (WGS) entry which is preliminary data.</text>
</comment>
<sequence>MSLITEELKAKAEVFYGDQVCKEKFSFLLAEIGLPDGLLTTTFQQEEENMIEECGFVKEIGFVWLKLQKKKEHRFENIQVCLDTEVTAFLEPNKIKNLRGVKARDFLVWFTLNEIYVRDPPPPKASVITFKSLVGLSMSFPVSLFKSDKEEQVADQGEVKMVGKRWKMIKL</sequence>
<accession>A0A834X4U2</accession>
<name>A0A834X4U2_9FABA</name>
<gene>
    <name evidence="1" type="ORF">G2W53_006169</name>
</gene>
<evidence type="ECO:0000313" key="1">
    <source>
        <dbReference type="EMBL" id="KAF7837687.1"/>
    </source>
</evidence>
<protein>
    <submittedName>
        <fullName evidence="1">Plant/F25P12-18 protein</fullName>
    </submittedName>
</protein>
<dbReference type="PANTHER" id="PTHR31676">
    <property type="entry name" value="T31J12.3 PROTEIN-RELATED"/>
    <property type="match status" value="1"/>
</dbReference>
<organism evidence="1 2">
    <name type="scientific">Senna tora</name>
    <dbReference type="NCBI Taxonomy" id="362788"/>
    <lineage>
        <taxon>Eukaryota</taxon>
        <taxon>Viridiplantae</taxon>
        <taxon>Streptophyta</taxon>
        <taxon>Embryophyta</taxon>
        <taxon>Tracheophyta</taxon>
        <taxon>Spermatophyta</taxon>
        <taxon>Magnoliopsida</taxon>
        <taxon>eudicotyledons</taxon>
        <taxon>Gunneridae</taxon>
        <taxon>Pentapetalae</taxon>
        <taxon>rosids</taxon>
        <taxon>fabids</taxon>
        <taxon>Fabales</taxon>
        <taxon>Fabaceae</taxon>
        <taxon>Caesalpinioideae</taxon>
        <taxon>Cassia clade</taxon>
        <taxon>Senna</taxon>
    </lineage>
</organism>
<proteinExistence type="predicted"/>
<dbReference type="Proteomes" id="UP000634136">
    <property type="component" value="Unassembled WGS sequence"/>
</dbReference>
<dbReference type="EMBL" id="JAAIUW010000003">
    <property type="protein sequence ID" value="KAF7837687.1"/>
    <property type="molecule type" value="Genomic_DNA"/>
</dbReference>
<dbReference type="InterPro" id="IPR007493">
    <property type="entry name" value="DUF538"/>
</dbReference>
<dbReference type="SUPFAM" id="SSF141562">
    <property type="entry name" value="At5g01610-like"/>
    <property type="match status" value="1"/>
</dbReference>